<evidence type="ECO:0000313" key="2">
    <source>
        <dbReference type="Proteomes" id="UP000017119"/>
    </source>
</evidence>
<dbReference type="Proteomes" id="UP000017119">
    <property type="component" value="Chromosome"/>
</dbReference>
<reference evidence="1 2" key="1">
    <citation type="journal article" date="2013" name="Genome Announc.">
        <title>Genome Sequence of Mycoplasma parvum (Formerly Eperythrozoon parvum), a Diminutive Hemoplasma of the Pig.</title>
        <authorList>
            <person name="do Nascimento N.C."/>
            <person name="Dos Santos A.P."/>
            <person name="Chu Y."/>
            <person name="Guimaraes A.M."/>
            <person name="Pagliaro A."/>
            <person name="Messick J.B."/>
        </authorList>
    </citation>
    <scope>NUCLEOTIDE SEQUENCE [LARGE SCALE GENOMIC DNA]</scope>
    <source>
        <strain evidence="1 2">Indiana</strain>
    </source>
</reference>
<keyword evidence="2" id="KW-1185">Reference proteome</keyword>
<sequence length="54" mass="6427">MVETFKQTALLKGFGRLIGFFLREFQLSWRAWDLDFFFFLCLPYLANCVRVGIT</sequence>
<gene>
    <name evidence="1" type="ORF">PRV_01490</name>
</gene>
<dbReference type="EMBL" id="CP006771">
    <property type="protein sequence ID" value="AGX89055.1"/>
    <property type="molecule type" value="Genomic_DNA"/>
</dbReference>
<organism evidence="1 2">
    <name type="scientific">Mycoplasma parvum str. Indiana</name>
    <dbReference type="NCBI Taxonomy" id="1403316"/>
    <lineage>
        <taxon>Bacteria</taxon>
        <taxon>Bacillati</taxon>
        <taxon>Mycoplasmatota</taxon>
        <taxon>Mollicutes</taxon>
        <taxon>Mycoplasmataceae</taxon>
        <taxon>Mycoplasma</taxon>
    </lineage>
</organism>
<protein>
    <submittedName>
        <fullName evidence="1">Uncharacterized protein</fullName>
    </submittedName>
</protein>
<dbReference type="HOGENOM" id="CLU_3045590_0_0_14"/>
<name>U5NCK3_9MOLU</name>
<dbReference type="KEGG" id="mpv:PRV_01490"/>
<accession>U5NCK3</accession>
<dbReference type="AlphaFoldDB" id="U5NCK3"/>
<dbReference type="PATRIC" id="fig|1403316.3.peg.267"/>
<evidence type="ECO:0000313" key="1">
    <source>
        <dbReference type="EMBL" id="AGX89055.1"/>
    </source>
</evidence>
<proteinExistence type="predicted"/>
<dbReference type="STRING" id="1403316.PRV_01490"/>